<evidence type="ECO:0000313" key="3">
    <source>
        <dbReference type="Proteomes" id="UP000288024"/>
    </source>
</evidence>
<accession>A0A3S2TSR3</accession>
<dbReference type="Proteomes" id="UP000288024">
    <property type="component" value="Unassembled WGS sequence"/>
</dbReference>
<comment type="caution">
    <text evidence="2">The sequence shown here is derived from an EMBL/GenBank/DDBJ whole genome shotgun (WGS) entry which is preliminary data.</text>
</comment>
<dbReference type="PROSITE" id="PS51257">
    <property type="entry name" value="PROKAR_LIPOPROTEIN"/>
    <property type="match status" value="1"/>
</dbReference>
<organism evidence="2 3">
    <name type="scientific">Niallia taxi</name>
    <dbReference type="NCBI Taxonomy" id="2499688"/>
    <lineage>
        <taxon>Bacteria</taxon>
        <taxon>Bacillati</taxon>
        <taxon>Bacillota</taxon>
        <taxon>Bacilli</taxon>
        <taxon>Bacillales</taxon>
        <taxon>Bacillaceae</taxon>
        <taxon>Niallia</taxon>
    </lineage>
</organism>
<evidence type="ECO:0000256" key="1">
    <source>
        <dbReference type="SAM" id="SignalP"/>
    </source>
</evidence>
<keyword evidence="1" id="KW-0732">Signal</keyword>
<gene>
    <name evidence="2" type="ORF">EM808_19860</name>
</gene>
<reference evidence="2 3" key="1">
    <citation type="submission" date="2019-01" db="EMBL/GenBank/DDBJ databases">
        <title>Bacillus sp. M5HDSG1-1, whole genome shotgun sequence.</title>
        <authorList>
            <person name="Tuo L."/>
        </authorList>
    </citation>
    <scope>NUCLEOTIDE SEQUENCE [LARGE SCALE GENOMIC DNA]</scope>
    <source>
        <strain evidence="2 3">M5HDSG1-1</strain>
    </source>
</reference>
<feature type="chain" id="PRO_5018701575" evidence="1">
    <location>
        <begin position="25"/>
        <end position="174"/>
    </location>
</feature>
<dbReference type="EMBL" id="RZTZ01000009">
    <property type="protein sequence ID" value="RVT59550.1"/>
    <property type="molecule type" value="Genomic_DNA"/>
</dbReference>
<dbReference type="RefSeq" id="WP_127739997.1">
    <property type="nucleotide sequence ID" value="NZ_JAMAVA010000006.1"/>
</dbReference>
<dbReference type="AlphaFoldDB" id="A0A3S2TSR3"/>
<sequence>MKKLSVLLLCLISILAGCSSNSKANVKVTEDNVEHLVKYDESLQGFITEMTDILLNYNNALDGLYTNSTSNSQFAKIMTESIGKSNELVTKVEALDIEPDLFETHQTLIALVNRSHQLLLTSVDAANNADETSFDKDSLRQEYLAIKQEQANIANQWKILREELAAQANKEVQE</sequence>
<keyword evidence="3" id="KW-1185">Reference proteome</keyword>
<evidence type="ECO:0000313" key="2">
    <source>
        <dbReference type="EMBL" id="RVT59550.1"/>
    </source>
</evidence>
<feature type="signal peptide" evidence="1">
    <location>
        <begin position="1"/>
        <end position="24"/>
    </location>
</feature>
<protein>
    <submittedName>
        <fullName evidence="2">Uncharacterized protein</fullName>
    </submittedName>
</protein>
<name>A0A3S2TSR3_9BACI</name>
<proteinExistence type="predicted"/>